<protein>
    <recommendedName>
        <fullName evidence="5">PAC domain-containing protein</fullName>
    </recommendedName>
</protein>
<dbReference type="PANTHER" id="PTHR47429:SF9">
    <property type="entry name" value="PAS DOMAIN-CONTAINING PROTEIN"/>
    <property type="match status" value="1"/>
</dbReference>
<evidence type="ECO:0000256" key="3">
    <source>
        <dbReference type="ARBA" id="ARBA00022991"/>
    </source>
</evidence>
<dbReference type="InterPro" id="IPR035965">
    <property type="entry name" value="PAS-like_dom_sf"/>
</dbReference>
<organism evidence="6 7">
    <name type="scientific">Viridothelium virens</name>
    <name type="common">Speckled blister lichen</name>
    <name type="synonym">Trypethelium virens</name>
    <dbReference type="NCBI Taxonomy" id="1048519"/>
    <lineage>
        <taxon>Eukaryota</taxon>
        <taxon>Fungi</taxon>
        <taxon>Dikarya</taxon>
        <taxon>Ascomycota</taxon>
        <taxon>Pezizomycotina</taxon>
        <taxon>Dothideomycetes</taxon>
        <taxon>Dothideomycetes incertae sedis</taxon>
        <taxon>Trypetheliales</taxon>
        <taxon>Trypetheliaceae</taxon>
        <taxon>Viridothelium</taxon>
    </lineage>
</organism>
<feature type="compositionally biased region" description="Basic and acidic residues" evidence="4">
    <location>
        <begin position="16"/>
        <end position="30"/>
    </location>
</feature>
<proteinExistence type="predicted"/>
<gene>
    <name evidence="6" type="ORF">EV356DRAFT_156359</name>
</gene>
<feature type="domain" description="PAC" evidence="5">
    <location>
        <begin position="375"/>
        <end position="428"/>
    </location>
</feature>
<feature type="region of interest" description="Disordered" evidence="4">
    <location>
        <begin position="647"/>
        <end position="704"/>
    </location>
</feature>
<evidence type="ECO:0000256" key="1">
    <source>
        <dbReference type="ARBA" id="ARBA00022630"/>
    </source>
</evidence>
<dbReference type="PANTHER" id="PTHR47429">
    <property type="entry name" value="PROTEIN TWIN LOV 1"/>
    <property type="match status" value="1"/>
</dbReference>
<dbReference type="CDD" id="cd00130">
    <property type="entry name" value="PAS"/>
    <property type="match status" value="1"/>
</dbReference>
<sequence>MSQETSLRVPQTGADGAKEIGEPRIRDFQDTRTANTTKWKSVPARDASPVDNNAMPTSPDFEAVSSPDDETAPPPPDFTRRGMHIPSRTSSSNRVKRHLTRDRSSSVPTTPERERSSAESVMSYETEASSMPPLPALQTKGPPDDADLLEPVAEDDPKSFELLAPPDIAPNVFSLEGRAIQMFSREHLESIFADPTLLMKFTSFLSQNRQQSVPLLIYYLDAIKAIRAINYANAVSEALEPINDFEFTEHPARPTVNSVLEDKAEKAFMHMVKQDLPAYIAHTWIQLVSVSIQKRITGTLAPHLREASEGLAETFCLTDPARPDNPIVFASEEFHRTTQYGVSYAIGRNCRFLQGPRTDPCAIARLSQAVKSGKEHSEIFVNYRRDGSPFMNLLMIAPLLDSRGTIRYFIGAQVDVSGLVKECTDLEGLQRLLKKQSGEMEPENKKDEFEELSEMLNVAELDTVRRTGGRMHKEQTNDTESESATWHQPRLLIKDPSPDINTAGKSYISANSRLNGRLEGVYQNYLLVRPYPSLRILFTSPTLRVPGILQSHFLHRVGGSSRVRDELTAALATGRGVTAKVRWIARPDDVTEDNPGRARWIHCTPLIGNNGQVGVWMVVLVDDDKEEGMMKRRFRQAPPVAAVIGGREREKSFSTGRGSPARSEVYGRASRRQSYSRPGTSGMGGAMGSDSPNPAASELSFAIG</sequence>
<keyword evidence="1" id="KW-0285">Flavoprotein</keyword>
<dbReference type="AlphaFoldDB" id="A0A6A6H858"/>
<keyword evidence="2" id="KW-0288">FMN</keyword>
<name>A0A6A6H858_VIRVR</name>
<dbReference type="InterPro" id="IPR000014">
    <property type="entry name" value="PAS"/>
</dbReference>
<dbReference type="InterPro" id="IPR000700">
    <property type="entry name" value="PAS-assoc_C"/>
</dbReference>
<accession>A0A6A6H858</accession>
<evidence type="ECO:0000256" key="4">
    <source>
        <dbReference type="SAM" id="MobiDB-lite"/>
    </source>
</evidence>
<dbReference type="Gene3D" id="3.30.450.20">
    <property type="entry name" value="PAS domain"/>
    <property type="match status" value="1"/>
</dbReference>
<dbReference type="EMBL" id="ML991799">
    <property type="protein sequence ID" value="KAF2234286.1"/>
    <property type="molecule type" value="Genomic_DNA"/>
</dbReference>
<dbReference type="Pfam" id="PF13426">
    <property type="entry name" value="PAS_9"/>
    <property type="match status" value="1"/>
</dbReference>
<feature type="region of interest" description="Disordered" evidence="4">
    <location>
        <begin position="1"/>
        <end position="143"/>
    </location>
</feature>
<dbReference type="OrthoDB" id="447251at2759"/>
<evidence type="ECO:0000313" key="7">
    <source>
        <dbReference type="Proteomes" id="UP000800092"/>
    </source>
</evidence>
<dbReference type="SUPFAM" id="SSF55785">
    <property type="entry name" value="PYP-like sensor domain (PAS domain)"/>
    <property type="match status" value="1"/>
</dbReference>
<evidence type="ECO:0000313" key="6">
    <source>
        <dbReference type="EMBL" id="KAF2234286.1"/>
    </source>
</evidence>
<dbReference type="Proteomes" id="UP000800092">
    <property type="component" value="Unassembled WGS sequence"/>
</dbReference>
<evidence type="ECO:0000259" key="5">
    <source>
        <dbReference type="PROSITE" id="PS50113"/>
    </source>
</evidence>
<keyword evidence="3" id="KW-0157">Chromophore</keyword>
<reference evidence="6" key="1">
    <citation type="journal article" date="2020" name="Stud. Mycol.">
        <title>101 Dothideomycetes genomes: a test case for predicting lifestyles and emergence of pathogens.</title>
        <authorList>
            <person name="Haridas S."/>
            <person name="Albert R."/>
            <person name="Binder M."/>
            <person name="Bloem J."/>
            <person name="Labutti K."/>
            <person name="Salamov A."/>
            <person name="Andreopoulos B."/>
            <person name="Baker S."/>
            <person name="Barry K."/>
            <person name="Bills G."/>
            <person name="Bluhm B."/>
            <person name="Cannon C."/>
            <person name="Castanera R."/>
            <person name="Culley D."/>
            <person name="Daum C."/>
            <person name="Ezra D."/>
            <person name="Gonzalez J."/>
            <person name="Henrissat B."/>
            <person name="Kuo A."/>
            <person name="Liang C."/>
            <person name="Lipzen A."/>
            <person name="Lutzoni F."/>
            <person name="Magnuson J."/>
            <person name="Mondo S."/>
            <person name="Nolan M."/>
            <person name="Ohm R."/>
            <person name="Pangilinan J."/>
            <person name="Park H.-J."/>
            <person name="Ramirez L."/>
            <person name="Alfaro M."/>
            <person name="Sun H."/>
            <person name="Tritt A."/>
            <person name="Yoshinaga Y."/>
            <person name="Zwiers L.-H."/>
            <person name="Turgeon B."/>
            <person name="Goodwin S."/>
            <person name="Spatafora J."/>
            <person name="Crous P."/>
            <person name="Grigoriev I."/>
        </authorList>
    </citation>
    <scope>NUCLEOTIDE SEQUENCE</scope>
    <source>
        <strain evidence="6">Tuck. ex Michener</strain>
    </source>
</reference>
<evidence type="ECO:0000256" key="2">
    <source>
        <dbReference type="ARBA" id="ARBA00022643"/>
    </source>
</evidence>
<dbReference type="PROSITE" id="PS50113">
    <property type="entry name" value="PAC"/>
    <property type="match status" value="1"/>
</dbReference>
<dbReference type="GO" id="GO:0005634">
    <property type="term" value="C:nucleus"/>
    <property type="evidence" value="ECO:0007669"/>
    <property type="project" value="TreeGrafter"/>
</dbReference>
<keyword evidence="7" id="KW-1185">Reference proteome</keyword>